<dbReference type="InterPro" id="IPR027907">
    <property type="entry name" value="BTBD8_C"/>
</dbReference>
<reference evidence="3 4" key="2">
    <citation type="submission" date="2017-04" db="EMBL/GenBank/DDBJ databases">
        <title>CpG methylation of centromeres and impact of large insertions on vertebrate speciation.</title>
        <authorList>
            <person name="Ichikawa K."/>
            <person name="Yoshimura J."/>
            <person name="Morishita S."/>
        </authorList>
    </citation>
    <scope>NUCLEOTIDE SEQUENCE</scope>
    <source>
        <strain evidence="3 4">HNI</strain>
    </source>
</reference>
<dbReference type="InterPro" id="IPR011333">
    <property type="entry name" value="SKP1/BTB/POZ_sf"/>
</dbReference>
<sequence>MITTEASREFQAKERKYKEQLKKCLSSALSADLKRLLQEELETDVSLHTASGSVRAHRPVLLARAPHLLMGQTPKDPAIIHLPNYELPALKDFLRKVYTADQSVQTTEATLDLNSEPAALHSPPALGAAVLEPASGLGADLLDLYHKGEQCDITIQVGEQVFSCHRAILCARSQYFRAMLTGSWMESFRQCITLQGLGPDEMEILLQFIYGAIVDLPSGANASQVVLAADMLGLEGLKDVVEMVFTREYCRFFPKPVDAVQRTILECLSLTYVLGLQNLHMQCKRWVAEHYVKAWCERNFSLLSPELQKACLTSVTETMTVQNVVTVLCGTEQLIGSLPEVKWAQQVRCLATELQDRSLQVIVQHLPRVIHTQAFRDLLRREELTREPTLLKKLCSAIREGVTVDNCCGLFTAVHHLCGDALEEDFLMEQQEEPFRREICVLRGQLWTFLLQSFYAVRHTQGWDALPSKHRARILADAIDKGDNRRLGKKPVFTSSQSKAVKCPTSLPESPPALRTQRVSQKRNSSPHRVPSAMKSDGLGTANRPGGSQTSKAKNVQKAGDKIGAAKTASAAAPLVNGTEVARAKREALRSSCGSKEPEKKPNPGARPKRSPQNHTPPSQAATNSQKNSSGKATAPSTRAQPRPLSASGSTSPENGASSPHIDPHPVPVTKTKQQTKPPPKPPQTRPPQKSDTTKSSSPYSKSSVRDAAKAKTAAAEKPAAEKPAAEKPAAKADSKGKSTSNQTVSKHGISLKKTASPRTEDGKDVVKSSVADRAISSASKKMTKPNSSNGVLPKSNVTTAKVSSAPNKHSAATAKSVPKTKSGAELSSEKAAPKTSQTCAASKKPGSKEKAAANGKGCKPKLEPANTGTDDAVEQKDVTESSEKPAAKSTQSNPSGAESLFQNTEVQLGGSAADEKSVRPTASVLHVQFDVPQTFKETVGNKVAQSQKSLSSATISGGQAPGVHVPNSRGGAERLGDVPCSIGSTGSPQDDLWSGINHQVTPESETGSTRTTSSDDIKPRSEDYDAGGSQDDDCSNDRGVSKCGTMRCPDFLGRSSSDTSTPEELKMYEAGSGLRVDVRLRGREAETTSEEEAVRQRPCSWFQREEVSVEKKPSEVEAGANPVNVPNNQLLSFDDEEDDDDEDEDETEDEKSEVEVIPAQTQMSPTEPSPHFQGIINLAFDDDTVEQESDQPGYQSTANFRRSVLLSVEECEELGSEEGGAQTPPQQPDEALTSCDVFESDSTTPQFVTDPESHPLKHPEENLLKHKEEKCKERPVFLTEILEAVQGESNHLPLNETKAVSPTLDSDPRDTPQERPSHLDLRPAEQYNGGKNKNPPQQSESNKADLHLDLKGSSPVHAAQSPAGDNGCDRMDQSCKHDRRPSKILSPIYEMDMGEAFEHCSDKARDGERQVEEDKRREDGDKNSEFAEQDWGLLRQLLSDHESSLGVINPVPEELNLAQYLIKQTLSLSRDCLDSQAILSPEKETFKRWAELISPMEDSSTSITVTSFSPEDAASPQGEWTIVELETHH</sequence>
<feature type="compositionally biased region" description="Basic and acidic residues" evidence="1">
    <location>
        <begin position="1104"/>
        <end position="1116"/>
    </location>
</feature>
<dbReference type="Ensembl" id="ENSORLT00020014039.1">
    <property type="protein sequence ID" value="ENSORLP00020021653.1"/>
    <property type="gene ID" value="ENSORLG00020001542.1"/>
</dbReference>
<organism evidence="3 4">
    <name type="scientific">Oryzias latipes</name>
    <name type="common">Japanese rice fish</name>
    <name type="synonym">Japanese killifish</name>
    <dbReference type="NCBI Taxonomy" id="8090"/>
    <lineage>
        <taxon>Eukaryota</taxon>
        <taxon>Metazoa</taxon>
        <taxon>Chordata</taxon>
        <taxon>Craniata</taxon>
        <taxon>Vertebrata</taxon>
        <taxon>Euteleostomi</taxon>
        <taxon>Actinopterygii</taxon>
        <taxon>Neopterygii</taxon>
        <taxon>Teleostei</taxon>
        <taxon>Neoteleostei</taxon>
        <taxon>Acanthomorphata</taxon>
        <taxon>Ovalentaria</taxon>
        <taxon>Atherinomorphae</taxon>
        <taxon>Beloniformes</taxon>
        <taxon>Adrianichthyidae</taxon>
        <taxon>Oryziinae</taxon>
        <taxon>Oryzias</taxon>
    </lineage>
</organism>
<feature type="compositionally biased region" description="Acidic residues" evidence="1">
    <location>
        <begin position="1134"/>
        <end position="1153"/>
    </location>
</feature>
<dbReference type="PANTHER" id="PTHR22427:SF2">
    <property type="entry name" value="BTB_POZ DOMAIN-CONTAINING PROTEIN 8"/>
    <property type="match status" value="1"/>
</dbReference>
<feature type="compositionally biased region" description="Basic and acidic residues" evidence="1">
    <location>
        <begin position="719"/>
        <end position="737"/>
    </location>
</feature>
<feature type="region of interest" description="Disordered" evidence="1">
    <location>
        <begin position="941"/>
        <end position="1201"/>
    </location>
</feature>
<feature type="compositionally biased region" description="Polar residues" evidence="1">
    <location>
        <begin position="944"/>
        <end position="958"/>
    </location>
</feature>
<dbReference type="PROSITE" id="PS50097">
    <property type="entry name" value="BTB"/>
    <property type="match status" value="1"/>
</dbReference>
<reference evidence="3" key="4">
    <citation type="submission" date="2025-09" db="UniProtKB">
        <authorList>
            <consortium name="Ensembl"/>
        </authorList>
    </citation>
    <scope>IDENTIFICATION</scope>
    <source>
        <strain evidence="3">HNI</strain>
    </source>
</reference>
<dbReference type="PANTHER" id="PTHR22427">
    <property type="entry name" value="GH15728P"/>
    <property type="match status" value="1"/>
</dbReference>
<name>A0A3P9LM39_ORYLA</name>
<dbReference type="Proteomes" id="UP000265180">
    <property type="component" value="Chromosome 4"/>
</dbReference>
<dbReference type="Pfam" id="PF26017">
    <property type="entry name" value="BACK_BTBD8"/>
    <property type="match status" value="1"/>
</dbReference>
<reference key="1">
    <citation type="journal article" date="2007" name="Nature">
        <title>The medaka draft genome and insights into vertebrate genome evolution.</title>
        <authorList>
            <person name="Kasahara M."/>
            <person name="Naruse K."/>
            <person name="Sasaki S."/>
            <person name="Nakatani Y."/>
            <person name="Qu W."/>
            <person name="Ahsan B."/>
            <person name="Yamada T."/>
            <person name="Nagayasu Y."/>
            <person name="Doi K."/>
            <person name="Kasai Y."/>
            <person name="Jindo T."/>
            <person name="Kobayashi D."/>
            <person name="Shimada A."/>
            <person name="Toyoda A."/>
            <person name="Kuroki Y."/>
            <person name="Fujiyama A."/>
            <person name="Sasaki T."/>
            <person name="Shimizu A."/>
            <person name="Asakawa S."/>
            <person name="Shimizu N."/>
            <person name="Hashimoto S."/>
            <person name="Yang J."/>
            <person name="Lee Y."/>
            <person name="Matsushima K."/>
            <person name="Sugano S."/>
            <person name="Sakaizumi M."/>
            <person name="Narita T."/>
            <person name="Ohishi K."/>
            <person name="Haga S."/>
            <person name="Ohta F."/>
            <person name="Nomoto H."/>
            <person name="Nogata K."/>
            <person name="Morishita T."/>
            <person name="Endo T."/>
            <person name="Shin-I T."/>
            <person name="Takeda H."/>
            <person name="Morishita S."/>
            <person name="Kohara Y."/>
        </authorList>
    </citation>
    <scope>NUCLEOTIDE SEQUENCE [LARGE SCALE GENOMIC DNA]</scope>
    <source>
        <strain>Hd-rR</strain>
    </source>
</reference>
<feature type="region of interest" description="Disordered" evidence="1">
    <location>
        <begin position="1403"/>
        <end position="1425"/>
    </location>
</feature>
<dbReference type="Gene3D" id="3.30.710.10">
    <property type="entry name" value="Potassium Channel Kv1.1, Chain A"/>
    <property type="match status" value="2"/>
</dbReference>
<dbReference type="InterPro" id="IPR000210">
    <property type="entry name" value="BTB/POZ_dom"/>
</dbReference>
<dbReference type="SUPFAM" id="SSF54695">
    <property type="entry name" value="POZ domain"/>
    <property type="match status" value="2"/>
</dbReference>
<feature type="compositionally biased region" description="Polar residues" evidence="1">
    <location>
        <begin position="777"/>
        <end position="808"/>
    </location>
</feature>
<protein>
    <submittedName>
        <fullName evidence="3">Si:ch73-389b16.2</fullName>
    </submittedName>
</protein>
<accession>A0A3P9LM39</accession>
<feature type="compositionally biased region" description="Basic and acidic residues" evidence="1">
    <location>
        <begin position="1014"/>
        <end position="1024"/>
    </location>
</feature>
<dbReference type="SMART" id="SM00225">
    <property type="entry name" value="BTB"/>
    <property type="match status" value="1"/>
</dbReference>
<reference evidence="3" key="3">
    <citation type="submission" date="2025-08" db="UniProtKB">
        <authorList>
            <consortium name="Ensembl"/>
        </authorList>
    </citation>
    <scope>IDENTIFICATION</scope>
    <source>
        <strain evidence="3">HNI</strain>
    </source>
</reference>
<feature type="compositionally biased region" description="Polar residues" evidence="1">
    <location>
        <begin position="647"/>
        <end position="658"/>
    </location>
</feature>
<feature type="compositionally biased region" description="Basic and acidic residues" evidence="1">
    <location>
        <begin position="1252"/>
        <end position="1269"/>
    </location>
</feature>
<feature type="compositionally biased region" description="Acidic residues" evidence="1">
    <location>
        <begin position="1181"/>
        <end position="1190"/>
    </location>
</feature>
<feature type="compositionally biased region" description="Polar residues" evidence="1">
    <location>
        <begin position="613"/>
        <end position="640"/>
    </location>
</feature>
<evidence type="ECO:0000259" key="2">
    <source>
        <dbReference type="PROSITE" id="PS50097"/>
    </source>
</evidence>
<dbReference type="CDD" id="cd18286">
    <property type="entry name" value="BTB2_POZ_BTBD8"/>
    <property type="match status" value="1"/>
</dbReference>
<feature type="compositionally biased region" description="Polar residues" evidence="1">
    <location>
        <begin position="889"/>
        <end position="907"/>
    </location>
</feature>
<dbReference type="Pfam" id="PF15363">
    <property type="entry name" value="BTBD8_C"/>
    <property type="match status" value="1"/>
</dbReference>
<evidence type="ECO:0000313" key="4">
    <source>
        <dbReference type="Proteomes" id="UP000265180"/>
    </source>
</evidence>
<feature type="compositionally biased region" description="Low complexity" evidence="1">
    <location>
        <begin position="687"/>
        <end position="703"/>
    </location>
</feature>
<feature type="region of interest" description="Disordered" evidence="1">
    <location>
        <begin position="1288"/>
        <end position="1386"/>
    </location>
</feature>
<feature type="region of interest" description="Disordered" evidence="1">
    <location>
        <begin position="1213"/>
        <end position="1269"/>
    </location>
</feature>
<proteinExistence type="predicted"/>
<feature type="compositionally biased region" description="Polar residues" evidence="1">
    <location>
        <begin position="1330"/>
        <end position="1342"/>
    </location>
</feature>
<feature type="compositionally biased region" description="Basic and acidic residues" evidence="1">
    <location>
        <begin position="1307"/>
        <end position="1324"/>
    </location>
</feature>
<dbReference type="Pfam" id="PF00651">
    <property type="entry name" value="BTB"/>
    <property type="match status" value="1"/>
</dbReference>
<feature type="domain" description="BTB" evidence="2">
    <location>
        <begin position="151"/>
        <end position="218"/>
    </location>
</feature>
<evidence type="ECO:0000256" key="1">
    <source>
        <dbReference type="SAM" id="MobiDB-lite"/>
    </source>
</evidence>
<feature type="region of interest" description="Disordered" evidence="1">
    <location>
        <begin position="582"/>
        <end position="920"/>
    </location>
</feature>
<feature type="compositionally biased region" description="Basic and acidic residues" evidence="1">
    <location>
        <begin position="1077"/>
        <end position="1087"/>
    </location>
</feature>
<feature type="region of interest" description="Disordered" evidence="1">
    <location>
        <begin position="486"/>
        <end position="561"/>
    </location>
</feature>
<feature type="compositionally biased region" description="Basic and acidic residues" evidence="1">
    <location>
        <begin position="874"/>
        <end position="887"/>
    </location>
</feature>
<feature type="compositionally biased region" description="Polar residues" evidence="1">
    <location>
        <begin position="1191"/>
        <end position="1201"/>
    </location>
</feature>
<feature type="compositionally biased region" description="Pro residues" evidence="1">
    <location>
        <begin position="677"/>
        <end position="686"/>
    </location>
</feature>
<feature type="region of interest" description="Disordered" evidence="1">
    <location>
        <begin position="1502"/>
        <end position="1521"/>
    </location>
</feature>
<evidence type="ECO:0000313" key="3">
    <source>
        <dbReference type="Ensembl" id="ENSORLP00020021653.1"/>
    </source>
</evidence>
<feature type="compositionally biased region" description="Basic and acidic residues" evidence="1">
    <location>
        <begin position="1368"/>
        <end position="1377"/>
    </location>
</feature>
<feature type="compositionally biased region" description="Low complexity" evidence="1">
    <location>
        <begin position="1002"/>
        <end position="1013"/>
    </location>
</feature>
<dbReference type="InterPro" id="IPR043225">
    <property type="entry name" value="BACK_BTBD8"/>
</dbReference>